<dbReference type="Pfam" id="PF11149">
    <property type="entry name" value="DUF2924"/>
    <property type="match status" value="1"/>
</dbReference>
<dbReference type="KEGG" id="mtun:MTUNDRAET4_1991"/>
<evidence type="ECO:0008006" key="4">
    <source>
        <dbReference type="Google" id="ProtNLM"/>
    </source>
</evidence>
<protein>
    <recommendedName>
        <fullName evidence="4">DUF2924 domain-containing protein</fullName>
    </recommendedName>
</protein>
<name>A0A4U8Z0U1_METTU</name>
<feature type="region of interest" description="Disordered" evidence="1">
    <location>
        <begin position="148"/>
        <end position="185"/>
    </location>
</feature>
<feature type="compositionally biased region" description="Low complexity" evidence="1">
    <location>
        <begin position="150"/>
        <end position="162"/>
    </location>
</feature>
<proteinExistence type="predicted"/>
<dbReference type="EMBL" id="LR536450">
    <property type="protein sequence ID" value="VFU08884.1"/>
    <property type="molecule type" value="Genomic_DNA"/>
</dbReference>
<evidence type="ECO:0000313" key="3">
    <source>
        <dbReference type="Proteomes" id="UP000294360"/>
    </source>
</evidence>
<dbReference type="InterPro" id="IPR021322">
    <property type="entry name" value="DUF2924"/>
</dbReference>
<sequence length="185" mass="19609">MKRRPAGTPAAIDLEAGLAGIAALNIEQLGDLWRQQRGQEPPPAFSKDLIARALAYWLQEEVLGGLEPRVRKLLSASSSGAPPPRHVKVGSVIVREYQGELREVLVVPGGFCWRGQVFASLSTIARKIIGTSWNGPRFFGLRTGGEETPAADAAAPAQAAAARMSVPRSGSIRARRSAKPHGGAA</sequence>
<dbReference type="RefSeq" id="WP_166795911.1">
    <property type="nucleotide sequence ID" value="NZ_CP139089.1"/>
</dbReference>
<dbReference type="Proteomes" id="UP000294360">
    <property type="component" value="Chromosome"/>
</dbReference>
<organism evidence="2 3">
    <name type="scientific">Methylocella tundrae</name>
    <dbReference type="NCBI Taxonomy" id="227605"/>
    <lineage>
        <taxon>Bacteria</taxon>
        <taxon>Pseudomonadati</taxon>
        <taxon>Pseudomonadota</taxon>
        <taxon>Alphaproteobacteria</taxon>
        <taxon>Hyphomicrobiales</taxon>
        <taxon>Beijerinckiaceae</taxon>
        <taxon>Methylocella</taxon>
    </lineage>
</organism>
<evidence type="ECO:0000256" key="1">
    <source>
        <dbReference type="SAM" id="MobiDB-lite"/>
    </source>
</evidence>
<evidence type="ECO:0000313" key="2">
    <source>
        <dbReference type="EMBL" id="VFU08884.1"/>
    </source>
</evidence>
<gene>
    <name evidence="2" type="ORF">MTUNDRAET4_1991</name>
</gene>
<dbReference type="AlphaFoldDB" id="A0A4U8Z0U1"/>
<accession>A0A4U8Z0U1</accession>
<reference evidence="2 3" key="1">
    <citation type="submission" date="2019-03" db="EMBL/GenBank/DDBJ databases">
        <authorList>
            <person name="Kox A.R. M."/>
        </authorList>
    </citation>
    <scope>NUCLEOTIDE SEQUENCE [LARGE SCALE GENOMIC DNA]</scope>
    <source>
        <strain evidence="2">MTUNDRAET4 annotated genome</strain>
    </source>
</reference>